<organism evidence="1 2">
    <name type="scientific">Salvia divinorum</name>
    <name type="common">Maria pastora</name>
    <name type="synonym">Diviner's sage</name>
    <dbReference type="NCBI Taxonomy" id="28513"/>
    <lineage>
        <taxon>Eukaryota</taxon>
        <taxon>Viridiplantae</taxon>
        <taxon>Streptophyta</taxon>
        <taxon>Embryophyta</taxon>
        <taxon>Tracheophyta</taxon>
        <taxon>Spermatophyta</taxon>
        <taxon>Magnoliopsida</taxon>
        <taxon>eudicotyledons</taxon>
        <taxon>Gunneridae</taxon>
        <taxon>Pentapetalae</taxon>
        <taxon>asterids</taxon>
        <taxon>lamiids</taxon>
        <taxon>Lamiales</taxon>
        <taxon>Lamiaceae</taxon>
        <taxon>Nepetoideae</taxon>
        <taxon>Mentheae</taxon>
        <taxon>Salviinae</taxon>
        <taxon>Salvia</taxon>
        <taxon>Salvia subgen. Calosphace</taxon>
    </lineage>
</organism>
<evidence type="ECO:0000313" key="1">
    <source>
        <dbReference type="EMBL" id="KAL1531649.1"/>
    </source>
</evidence>
<accession>A0ABD1FII3</accession>
<name>A0ABD1FII3_SALDI</name>
<proteinExistence type="predicted"/>
<keyword evidence="2" id="KW-1185">Reference proteome</keyword>
<sequence length="76" mass="8983">MPLFSRPNVDGILDLIFLSRKKDNCNKNRLHRLESPPFESLNRSLHTRLTNLIFRGNYKTNSIEKDPTFLLLLPRF</sequence>
<dbReference type="EMBL" id="JBEAFC010000014">
    <property type="protein sequence ID" value="KAL1531649.1"/>
    <property type="molecule type" value="Genomic_DNA"/>
</dbReference>
<reference evidence="1 2" key="1">
    <citation type="submission" date="2024-06" db="EMBL/GenBank/DDBJ databases">
        <title>A chromosome level genome sequence of Diviner's sage (Salvia divinorum).</title>
        <authorList>
            <person name="Ford S.A."/>
            <person name="Ro D.-K."/>
            <person name="Ness R.W."/>
            <person name="Phillips M.A."/>
        </authorList>
    </citation>
    <scope>NUCLEOTIDE SEQUENCE [LARGE SCALE GENOMIC DNA]</scope>
    <source>
        <strain evidence="1">SAF-2024a</strain>
        <tissue evidence="1">Leaf</tissue>
    </source>
</reference>
<comment type="caution">
    <text evidence="1">The sequence shown here is derived from an EMBL/GenBank/DDBJ whole genome shotgun (WGS) entry which is preliminary data.</text>
</comment>
<dbReference type="AlphaFoldDB" id="A0ABD1FII3"/>
<dbReference type="Proteomes" id="UP001567538">
    <property type="component" value="Unassembled WGS sequence"/>
</dbReference>
<protein>
    <submittedName>
        <fullName evidence="1">Uncharacterized protein</fullName>
    </submittedName>
</protein>
<evidence type="ECO:0000313" key="2">
    <source>
        <dbReference type="Proteomes" id="UP001567538"/>
    </source>
</evidence>
<gene>
    <name evidence="1" type="ORF">AAHA92_31766</name>
</gene>